<dbReference type="GO" id="GO:0071160">
    <property type="term" value="F:cyanophycin synthetase activity (L-aspartate-adding)"/>
    <property type="evidence" value="ECO:0007669"/>
    <property type="project" value="UniProtKB-EC"/>
</dbReference>
<dbReference type="AlphaFoldDB" id="A0A6J4TUR8"/>
<proteinExistence type="predicted"/>
<dbReference type="GO" id="GO:0005524">
    <property type="term" value="F:ATP binding"/>
    <property type="evidence" value="ECO:0007669"/>
    <property type="project" value="InterPro"/>
</dbReference>
<dbReference type="InterPro" id="IPR013221">
    <property type="entry name" value="Mur_ligase_cen"/>
</dbReference>
<dbReference type="PANTHER" id="PTHR23135:SF18">
    <property type="entry name" value="CYANOPHYCIN SYNTHETASE"/>
    <property type="match status" value="1"/>
</dbReference>
<feature type="domain" description="Mur ligase C-terminal" evidence="1">
    <location>
        <begin position="420"/>
        <end position="548"/>
    </location>
</feature>
<dbReference type="Pfam" id="PF08245">
    <property type="entry name" value="Mur_ligase_M"/>
    <property type="match status" value="1"/>
</dbReference>
<dbReference type="SUPFAM" id="SSF53244">
    <property type="entry name" value="MurD-like peptide ligases, peptide-binding domain"/>
    <property type="match status" value="1"/>
</dbReference>
<dbReference type="PANTHER" id="PTHR23135">
    <property type="entry name" value="MUR LIGASE FAMILY MEMBER"/>
    <property type="match status" value="1"/>
</dbReference>
<dbReference type="InterPro" id="IPR004101">
    <property type="entry name" value="Mur_ligase_C"/>
</dbReference>
<organism evidence="3">
    <name type="scientific">uncultured Thermomicrobiales bacterium</name>
    <dbReference type="NCBI Taxonomy" id="1645740"/>
    <lineage>
        <taxon>Bacteria</taxon>
        <taxon>Pseudomonadati</taxon>
        <taxon>Thermomicrobiota</taxon>
        <taxon>Thermomicrobia</taxon>
        <taxon>Thermomicrobiales</taxon>
        <taxon>environmental samples</taxon>
    </lineage>
</organism>
<dbReference type="EC" id="6.3.2.30" evidence="3"/>
<dbReference type="SUPFAM" id="SSF53623">
    <property type="entry name" value="MurD-like peptide ligases, catalytic domain"/>
    <property type="match status" value="1"/>
</dbReference>
<dbReference type="Pfam" id="PF02875">
    <property type="entry name" value="Mur_ligase_C"/>
    <property type="match status" value="1"/>
</dbReference>
<accession>A0A6J4TUR8</accession>
<evidence type="ECO:0000313" key="3">
    <source>
        <dbReference type="EMBL" id="CAA9532874.1"/>
    </source>
</evidence>
<evidence type="ECO:0000259" key="2">
    <source>
        <dbReference type="Pfam" id="PF08245"/>
    </source>
</evidence>
<keyword evidence="3" id="KW-0436">Ligase</keyword>
<dbReference type="GO" id="GO:0071161">
    <property type="term" value="F:cyanophycin synthetase activity (L-arginine-adding)"/>
    <property type="evidence" value="ECO:0007669"/>
    <property type="project" value="UniProtKB-EC"/>
</dbReference>
<reference evidence="3" key="1">
    <citation type="submission" date="2020-02" db="EMBL/GenBank/DDBJ databases">
        <authorList>
            <person name="Meier V. D."/>
        </authorList>
    </citation>
    <scope>NUCLEOTIDE SEQUENCE</scope>
    <source>
        <strain evidence="3">AVDCRST_MAG49</strain>
    </source>
</reference>
<name>A0A6J4TUR8_9BACT</name>
<protein>
    <submittedName>
        <fullName evidence="3">Cyanophycin synthase(EC)</fullName>
        <ecNumber evidence="3">6.3.2.29</ecNumber>
        <ecNumber evidence="3">6.3.2.30</ecNumber>
    </submittedName>
</protein>
<dbReference type="EMBL" id="CADCWG010000002">
    <property type="protein sequence ID" value="CAA9532874.1"/>
    <property type="molecule type" value="Genomic_DNA"/>
</dbReference>
<dbReference type="EC" id="6.3.2.29" evidence="3"/>
<sequence length="568" mass="59761">MELVEIRELDGPNRFLLQPTIKLELRLAGGEQPGQTLAALRAVLDRLGFDDDSSDEDTDRDAGFGTAGASPGVYAEAELGDLGDCLVEVVAEVHRRVGAPAPISHWVTLDTPGHIAVAFGWERRRFARAVAEFTADLALARADAAGMPERLSALTTLLHGPGDDDDRPALVRDEDRTRPIVGVTGTNGKTTTTRLIAHILRGADRRVGWSSTSGVYIEGEQVLEGDWTGPGGARRVLDEPGLDVAVLETARGGIVLRGLAYESNDVGVFINVSDDHLGLHGIMTVESLAQVKSTVVKVTRSGGFAVLNADDPLVRGVAGSVRASIFFVSQQPDNPTVTAHRAGGGHALSLRDGVLLFWHGRQEQALVPLADVPVTFGGRAPHMVENALCAAAACLAIGLAPEQVRDGLVSFRNSAEQNSGRLNVYDVDGVTVIADYAHNEAGLRYLLTLGRSLAGDEGRLTAVVGTAGDRTDDALRAIGRVAAEGSDRVIIKGMLNYLRGRAPGEMDEIIAAGIADAGATEAARAESEVAALGAALVDARPGDVVAMMAVDQPVEVAERLREIGRPVG</sequence>
<feature type="domain" description="Mur ligase central" evidence="2">
    <location>
        <begin position="183"/>
        <end position="393"/>
    </location>
</feature>
<dbReference type="InterPro" id="IPR036615">
    <property type="entry name" value="Mur_ligase_C_dom_sf"/>
</dbReference>
<dbReference type="Gene3D" id="3.40.1190.10">
    <property type="entry name" value="Mur-like, catalytic domain"/>
    <property type="match status" value="1"/>
</dbReference>
<gene>
    <name evidence="3" type="ORF">AVDCRST_MAG49-22</name>
</gene>
<dbReference type="InterPro" id="IPR036565">
    <property type="entry name" value="Mur-like_cat_sf"/>
</dbReference>
<dbReference type="Gene3D" id="3.90.190.20">
    <property type="entry name" value="Mur ligase, C-terminal domain"/>
    <property type="match status" value="1"/>
</dbReference>
<evidence type="ECO:0000259" key="1">
    <source>
        <dbReference type="Pfam" id="PF02875"/>
    </source>
</evidence>